<feature type="chain" id="PRO_5046952103" evidence="1">
    <location>
        <begin position="24"/>
        <end position="216"/>
    </location>
</feature>
<protein>
    <submittedName>
        <fullName evidence="2">Acyloxyacyl hydrolase</fullName>
    </submittedName>
</protein>
<dbReference type="Proteomes" id="UP001597508">
    <property type="component" value="Unassembled WGS sequence"/>
</dbReference>
<dbReference type="EMBL" id="JBHULH010000004">
    <property type="protein sequence ID" value="MFD2567859.1"/>
    <property type="molecule type" value="Genomic_DNA"/>
</dbReference>
<gene>
    <name evidence="2" type="ORF">ACFSRZ_10785</name>
</gene>
<keyword evidence="2" id="KW-0378">Hydrolase</keyword>
<evidence type="ECO:0000313" key="3">
    <source>
        <dbReference type="Proteomes" id="UP001597508"/>
    </source>
</evidence>
<dbReference type="InterPro" id="IPR018550">
    <property type="entry name" value="Lipid-A_deacylase-rel"/>
</dbReference>
<organism evidence="2 3">
    <name type="scientific">Pseudotenacibaculum haliotis</name>
    <dbReference type="NCBI Taxonomy" id="1862138"/>
    <lineage>
        <taxon>Bacteria</taxon>
        <taxon>Pseudomonadati</taxon>
        <taxon>Bacteroidota</taxon>
        <taxon>Flavobacteriia</taxon>
        <taxon>Flavobacteriales</taxon>
        <taxon>Flavobacteriaceae</taxon>
        <taxon>Pseudotenacibaculum</taxon>
    </lineage>
</organism>
<proteinExistence type="predicted"/>
<keyword evidence="1" id="KW-0732">Signal</keyword>
<comment type="caution">
    <text evidence="2">The sequence shown here is derived from an EMBL/GenBank/DDBJ whole genome shotgun (WGS) entry which is preliminary data.</text>
</comment>
<dbReference type="GO" id="GO:0016787">
    <property type="term" value="F:hydrolase activity"/>
    <property type="evidence" value="ECO:0007669"/>
    <property type="project" value="UniProtKB-KW"/>
</dbReference>
<dbReference type="Gene3D" id="2.40.160.20">
    <property type="match status" value="1"/>
</dbReference>
<feature type="signal peptide" evidence="1">
    <location>
        <begin position="1"/>
        <end position="23"/>
    </location>
</feature>
<dbReference type="Pfam" id="PF09411">
    <property type="entry name" value="PagL"/>
    <property type="match status" value="1"/>
</dbReference>
<dbReference type="RefSeq" id="WP_379666565.1">
    <property type="nucleotide sequence ID" value="NZ_JBHULH010000004.1"/>
</dbReference>
<evidence type="ECO:0000256" key="1">
    <source>
        <dbReference type="SAM" id="SignalP"/>
    </source>
</evidence>
<evidence type="ECO:0000313" key="2">
    <source>
        <dbReference type="EMBL" id="MFD2567859.1"/>
    </source>
</evidence>
<name>A0ABW5LUD6_9FLAO</name>
<accession>A0ABW5LUD6</accession>
<sequence length="216" mass="25176">MSLNSSLKRLSIFFLFLSSFAFGQEKEDDTRKLKKVGVLFNNAKQNNFLFSDKDYDYKTNTFKAQLFYSLRKGENWDINLIVQPQFQIAEHQLLNIFFVTPDEPNFEDLRDRYSQKKTISLYAFELGFQLRKELLDSLFFESTLGLGVAYIDVETERLAQGFTFLENLSVGLAYQLKNTEFYLGTNVGHVSNFNIQKPNSGYDLLGFEIGYRIYIN</sequence>
<keyword evidence="3" id="KW-1185">Reference proteome</keyword>
<reference evidence="3" key="1">
    <citation type="journal article" date="2019" name="Int. J. Syst. Evol. Microbiol.">
        <title>The Global Catalogue of Microorganisms (GCM) 10K type strain sequencing project: providing services to taxonomists for standard genome sequencing and annotation.</title>
        <authorList>
            <consortium name="The Broad Institute Genomics Platform"/>
            <consortium name="The Broad Institute Genome Sequencing Center for Infectious Disease"/>
            <person name="Wu L."/>
            <person name="Ma J."/>
        </authorList>
    </citation>
    <scope>NUCLEOTIDE SEQUENCE [LARGE SCALE GENOMIC DNA]</scope>
    <source>
        <strain evidence="3">KCTC 52127</strain>
    </source>
</reference>